<dbReference type="InterPro" id="IPR041657">
    <property type="entry name" value="HTH_17"/>
</dbReference>
<dbReference type="SUPFAM" id="SSF46955">
    <property type="entry name" value="Putative DNA-binding domain"/>
    <property type="match status" value="1"/>
</dbReference>
<organism evidence="2">
    <name type="scientific">termite gut metagenome</name>
    <dbReference type="NCBI Taxonomy" id="433724"/>
    <lineage>
        <taxon>unclassified sequences</taxon>
        <taxon>metagenomes</taxon>
        <taxon>organismal metagenomes</taxon>
    </lineage>
</organism>
<dbReference type="PANTHER" id="PTHR34585">
    <property type="match status" value="1"/>
</dbReference>
<dbReference type="PANTHER" id="PTHR34585:SF22">
    <property type="entry name" value="HELIX-TURN-HELIX DOMAIN-CONTAINING PROTEIN"/>
    <property type="match status" value="1"/>
</dbReference>
<dbReference type="Pfam" id="PF12728">
    <property type="entry name" value="HTH_17"/>
    <property type="match status" value="1"/>
</dbReference>
<proteinExistence type="predicted"/>
<feature type="domain" description="Helix-turn-helix" evidence="1">
    <location>
        <begin position="42"/>
        <end position="90"/>
    </location>
</feature>
<evidence type="ECO:0000313" key="2">
    <source>
        <dbReference type="EMBL" id="KAA6312499.1"/>
    </source>
</evidence>
<comment type="caution">
    <text evidence="2">The sequence shown here is derived from an EMBL/GenBank/DDBJ whole genome shotgun (WGS) entry which is preliminary data.</text>
</comment>
<gene>
    <name evidence="2" type="ORF">EZS27_036581</name>
</gene>
<evidence type="ECO:0000259" key="1">
    <source>
        <dbReference type="Pfam" id="PF12728"/>
    </source>
</evidence>
<accession>A0A5J4PUZ6</accession>
<dbReference type="AlphaFoldDB" id="A0A5J4PUZ6"/>
<sequence length="111" mass="13373">MYIDNENFDKWMERLSKKLSEIGKDLKSLINTDKVFDKDEKLLDNQDLAFMLKCSYRTLQRYRSNGILAYAQFGHKIYYRVADIRAFVKEYCDFKTFQKFEKDNPSTEEPE</sequence>
<reference evidence="2" key="1">
    <citation type="submission" date="2019-03" db="EMBL/GenBank/DDBJ databases">
        <title>Single cell metagenomics reveals metabolic interactions within the superorganism composed of flagellate Streblomastix strix and complex community of Bacteroidetes bacteria on its surface.</title>
        <authorList>
            <person name="Treitli S.C."/>
            <person name="Kolisko M."/>
            <person name="Husnik F."/>
            <person name="Keeling P."/>
            <person name="Hampl V."/>
        </authorList>
    </citation>
    <scope>NUCLEOTIDE SEQUENCE</scope>
    <source>
        <strain evidence="2">STM</strain>
    </source>
</reference>
<dbReference type="EMBL" id="SNRY01006481">
    <property type="protein sequence ID" value="KAA6312499.1"/>
    <property type="molecule type" value="Genomic_DNA"/>
</dbReference>
<dbReference type="InterPro" id="IPR009061">
    <property type="entry name" value="DNA-bd_dom_put_sf"/>
</dbReference>
<name>A0A5J4PUZ6_9ZZZZ</name>
<protein>
    <recommendedName>
        <fullName evidence="1">Helix-turn-helix domain-containing protein</fullName>
    </recommendedName>
</protein>